<evidence type="ECO:0000259" key="6">
    <source>
        <dbReference type="Pfam" id="PF04389"/>
    </source>
</evidence>
<evidence type="ECO:0000259" key="5">
    <source>
        <dbReference type="Pfam" id="PF04253"/>
    </source>
</evidence>
<keyword evidence="8" id="KW-1185">Reference proteome</keyword>
<dbReference type="Pfam" id="PF02225">
    <property type="entry name" value="PA"/>
    <property type="match status" value="1"/>
</dbReference>
<feature type="compositionally biased region" description="Basic and acidic residues" evidence="2">
    <location>
        <begin position="147"/>
        <end position="159"/>
    </location>
</feature>
<dbReference type="EMBL" id="CALNXK010000011">
    <property type="protein sequence ID" value="CAH3043154.1"/>
    <property type="molecule type" value="Genomic_DNA"/>
</dbReference>
<evidence type="ECO:0000256" key="1">
    <source>
        <dbReference type="ARBA" id="ARBA00005634"/>
    </source>
</evidence>
<dbReference type="PANTHER" id="PTHR10404:SF77">
    <property type="entry name" value="GLUTAMATE CARBOXYPEPTIDASE 2 HOMOLOG"/>
    <property type="match status" value="1"/>
</dbReference>
<dbReference type="Pfam" id="PF04389">
    <property type="entry name" value="Peptidase_M28"/>
    <property type="match status" value="1"/>
</dbReference>
<dbReference type="Gene3D" id="3.40.630.10">
    <property type="entry name" value="Zn peptidases"/>
    <property type="match status" value="1"/>
</dbReference>
<dbReference type="InterPro" id="IPR003137">
    <property type="entry name" value="PA_domain"/>
</dbReference>
<dbReference type="InterPro" id="IPR046450">
    <property type="entry name" value="PA_dom_sf"/>
</dbReference>
<feature type="transmembrane region" description="Helical" evidence="3">
    <location>
        <begin position="26"/>
        <end position="49"/>
    </location>
</feature>
<proteinExistence type="inferred from homology"/>
<dbReference type="CDD" id="cd02121">
    <property type="entry name" value="PA_GCPII_like"/>
    <property type="match status" value="1"/>
</dbReference>
<dbReference type="PANTHER" id="PTHR10404">
    <property type="entry name" value="N-ACETYLATED-ALPHA-LINKED ACIDIC DIPEPTIDASE"/>
    <property type="match status" value="1"/>
</dbReference>
<protein>
    <recommendedName>
        <fullName evidence="9">Glutamate carboxypeptidase II</fullName>
    </recommendedName>
</protein>
<evidence type="ECO:0000256" key="3">
    <source>
        <dbReference type="SAM" id="Phobius"/>
    </source>
</evidence>
<feature type="transmembrane region" description="Helical" evidence="3">
    <location>
        <begin position="115"/>
        <end position="138"/>
    </location>
</feature>
<dbReference type="CDD" id="cd08022">
    <property type="entry name" value="M28_PSMA_like"/>
    <property type="match status" value="1"/>
</dbReference>
<dbReference type="Gene3D" id="3.50.30.30">
    <property type="match status" value="1"/>
</dbReference>
<dbReference type="Proteomes" id="UP001159405">
    <property type="component" value="Unassembled WGS sequence"/>
</dbReference>
<comment type="similarity">
    <text evidence="1">Belongs to the peptidase M28 family. M28B subfamily.</text>
</comment>
<sequence>MMAPEEEQVSMLKGRFSPKHRQGRRLLLLVMVVFIVVLFVIGIVIGYFVGKNASKCEDNQNPKPTSRLDLVRIHQDAVELVSTEHLKDFLKQGKMLTLEEKGSSYTSITSPRRRYLIIALVVGFLVITAIGIVAGYFIGRGSVKSCKEGHRERDDDKNGGGKSNQQQLDEFHKNAVEMVSTRELRDNLEYFTKVPHFPGDPVNLALAKHIQEKWKEYGFDSATLKKYIIMLSRPTKPGVVALYNSSGQEIYRSAPQETFLVPSENNSNVVPPFNAYSPPGSVKGKLLYANYGREKDFEALKKSNISCSGKIVIMRYGKIGRATKSKRAHALGAIGAIYYMDPQEYAKEGVDKVYPEYNWMPSTGVQRGNIKSTPIRGDPQTPGFPSVEGMYRLPKEEAEKLLPQIPTHPISYKDAEPLLRTLVGSLPAEDFQGGLNFTYGIQMADNDTREVLLNVSNENYPKDVYNVVGVIKGSTHPDELVMLGNHRDAWVFGAADASSGTAAMMELSRVLGEQLKKGWKPKRTIALLSWGAEEPQYMGSVEWIEEYSRLLSARGVAYLNVDMAVDGNYSFRAKSAPLLDWVLARGTQKVRSPLGNETAFEEWKRKIPSIMGFNYLPRLQQPRAGSDYVNFIQRLGIPIVDIRYTYNSKTSGNPLYHTVHDNFWWMTNLIDPEFKYHQVTTRVWTEITMTLADDDILPFNVTHYGVNMKEYNRRIRKDFGIDFSKYNATKELDYLDQAVEKFQETAKNFDDFVKKADRKDDAVLRTINNRLLNVERAFINLEPILQDNPLQRHVVLTHSPSIRYNWYGGVVDAIYRAQKGLVSPEEVKKQIAIVAYGINSATHVLELEPII</sequence>
<accession>A0ABN8N534</accession>
<evidence type="ECO:0000313" key="7">
    <source>
        <dbReference type="EMBL" id="CAH3043154.1"/>
    </source>
</evidence>
<organism evidence="7 8">
    <name type="scientific">Porites lobata</name>
    <dbReference type="NCBI Taxonomy" id="104759"/>
    <lineage>
        <taxon>Eukaryota</taxon>
        <taxon>Metazoa</taxon>
        <taxon>Cnidaria</taxon>
        <taxon>Anthozoa</taxon>
        <taxon>Hexacorallia</taxon>
        <taxon>Scleractinia</taxon>
        <taxon>Fungiina</taxon>
        <taxon>Poritidae</taxon>
        <taxon>Porites</taxon>
    </lineage>
</organism>
<dbReference type="InterPro" id="IPR007365">
    <property type="entry name" value="TFR-like_dimer_dom"/>
</dbReference>
<feature type="region of interest" description="Disordered" evidence="2">
    <location>
        <begin position="147"/>
        <end position="167"/>
    </location>
</feature>
<dbReference type="InterPro" id="IPR039373">
    <property type="entry name" value="Peptidase_M28B"/>
</dbReference>
<feature type="domain" description="Transferrin receptor-like dimerisation" evidence="5">
    <location>
        <begin position="732"/>
        <end position="845"/>
    </location>
</feature>
<keyword evidence="3" id="KW-0472">Membrane</keyword>
<keyword evidence="3" id="KW-1133">Transmembrane helix</keyword>
<dbReference type="SUPFAM" id="SSF52025">
    <property type="entry name" value="PA domain"/>
    <property type="match status" value="1"/>
</dbReference>
<feature type="domain" description="PA" evidence="4">
    <location>
        <begin position="282"/>
        <end position="371"/>
    </location>
</feature>
<keyword evidence="3" id="KW-0812">Transmembrane</keyword>
<evidence type="ECO:0008006" key="9">
    <source>
        <dbReference type="Google" id="ProtNLM"/>
    </source>
</evidence>
<dbReference type="InterPro" id="IPR007484">
    <property type="entry name" value="Peptidase_M28"/>
</dbReference>
<evidence type="ECO:0000313" key="8">
    <source>
        <dbReference type="Proteomes" id="UP001159405"/>
    </source>
</evidence>
<evidence type="ECO:0000256" key="2">
    <source>
        <dbReference type="SAM" id="MobiDB-lite"/>
    </source>
</evidence>
<dbReference type="SUPFAM" id="SSF53187">
    <property type="entry name" value="Zn-dependent exopeptidases"/>
    <property type="match status" value="1"/>
</dbReference>
<feature type="domain" description="Peptidase M28" evidence="6">
    <location>
        <begin position="466"/>
        <end position="664"/>
    </location>
</feature>
<gene>
    <name evidence="7" type="ORF">PLOB_00002936</name>
</gene>
<dbReference type="Gene3D" id="1.20.930.40">
    <property type="entry name" value="Transferrin receptor-like, dimerisation domain"/>
    <property type="match status" value="1"/>
</dbReference>
<evidence type="ECO:0000259" key="4">
    <source>
        <dbReference type="Pfam" id="PF02225"/>
    </source>
</evidence>
<dbReference type="InterPro" id="IPR036757">
    <property type="entry name" value="TFR-like_dimer_dom_sf"/>
</dbReference>
<reference evidence="7 8" key="1">
    <citation type="submission" date="2022-05" db="EMBL/GenBank/DDBJ databases">
        <authorList>
            <consortium name="Genoscope - CEA"/>
            <person name="William W."/>
        </authorList>
    </citation>
    <scope>NUCLEOTIDE SEQUENCE [LARGE SCALE GENOMIC DNA]</scope>
</reference>
<dbReference type="SUPFAM" id="SSF47672">
    <property type="entry name" value="Transferrin receptor-like dimerisation domain"/>
    <property type="match status" value="1"/>
</dbReference>
<comment type="caution">
    <text evidence="7">The sequence shown here is derived from an EMBL/GenBank/DDBJ whole genome shotgun (WGS) entry which is preliminary data.</text>
</comment>
<dbReference type="Pfam" id="PF04253">
    <property type="entry name" value="TFR_dimer"/>
    <property type="match status" value="1"/>
</dbReference>
<name>A0ABN8N534_9CNID</name>